<evidence type="ECO:0000256" key="1">
    <source>
        <dbReference type="SAM" id="MobiDB-lite"/>
    </source>
</evidence>
<feature type="compositionally biased region" description="Polar residues" evidence="1">
    <location>
        <begin position="66"/>
        <end position="79"/>
    </location>
</feature>
<evidence type="ECO:0000313" key="3">
    <source>
        <dbReference type="EMBL" id="KAI9636479.1"/>
    </source>
</evidence>
<feature type="compositionally biased region" description="Low complexity" evidence="1">
    <location>
        <begin position="284"/>
        <end position="299"/>
    </location>
</feature>
<dbReference type="CDD" id="cd09212">
    <property type="entry name" value="PUB"/>
    <property type="match status" value="1"/>
</dbReference>
<feature type="compositionally biased region" description="Acidic residues" evidence="1">
    <location>
        <begin position="300"/>
        <end position="323"/>
    </location>
</feature>
<proteinExistence type="predicted"/>
<dbReference type="Proteomes" id="UP001164286">
    <property type="component" value="Unassembled WGS sequence"/>
</dbReference>
<dbReference type="InterPro" id="IPR036339">
    <property type="entry name" value="PUB-like_dom_sf"/>
</dbReference>
<sequence>MSAPEIDAGTAPKKTKPNPREAALLAAEARLGRPSVQSAAAASSSTPTVAPGPKAAGASTPPLFRSGSSSTGTAANKWTPTEKEEKECRIKFARLLDRGLVRDNGYRQVAEGVETLILIAKNVKEHDDPKYRTLKASNSLLKNKVLNLKGGHEYLIALGFRTQTIDFSQFYVFTATLKTSFELRVGSEVLEEHLSGLQARAANSALSARSHKDAEAARVAQALAQIEADRDGVVLRQQRDKIMRDREERLKREAKEKLQREEEERERLQEQAEAMGTGGGSSVPGGLLLTGGAAAAQAAQDDDDDDMDDDDQEDEDDEDEDGESALAGPAWGGGRKLGE</sequence>
<gene>
    <name evidence="3" type="ORF">MKK02DRAFT_45185</name>
</gene>
<dbReference type="PANTHER" id="PTHR23153:SF38">
    <property type="entry name" value="UBX DOMAIN-CONTAINING PROTEIN 6"/>
    <property type="match status" value="1"/>
</dbReference>
<evidence type="ECO:0000313" key="4">
    <source>
        <dbReference type="Proteomes" id="UP001164286"/>
    </source>
</evidence>
<feature type="region of interest" description="Disordered" evidence="1">
    <location>
        <begin position="1"/>
        <end position="82"/>
    </location>
</feature>
<feature type="domain" description="PUB" evidence="2">
    <location>
        <begin position="108"/>
        <end position="174"/>
    </location>
</feature>
<comment type="caution">
    <text evidence="3">The sequence shown here is derived from an EMBL/GenBank/DDBJ whole genome shotgun (WGS) entry which is preliminary data.</text>
</comment>
<dbReference type="Pfam" id="PF09409">
    <property type="entry name" value="PUB"/>
    <property type="match status" value="1"/>
</dbReference>
<dbReference type="RefSeq" id="XP_052946256.1">
    <property type="nucleotide sequence ID" value="XM_053093277.1"/>
</dbReference>
<dbReference type="PANTHER" id="PTHR23153">
    <property type="entry name" value="UBX-RELATED"/>
    <property type="match status" value="1"/>
</dbReference>
<accession>A0AA38LWC3</accession>
<dbReference type="InterPro" id="IPR018997">
    <property type="entry name" value="PUB_domain"/>
</dbReference>
<dbReference type="GeneID" id="77732482"/>
<dbReference type="SUPFAM" id="SSF143503">
    <property type="entry name" value="PUG domain-like"/>
    <property type="match status" value="1"/>
</dbReference>
<reference evidence="3" key="1">
    <citation type="journal article" date="2022" name="G3 (Bethesda)">
        <title>High quality genome of the basidiomycete yeast Dioszegia hungarica PDD-24b-2 isolated from cloud water.</title>
        <authorList>
            <person name="Jarrige D."/>
            <person name="Haridas S."/>
            <person name="Bleykasten-Grosshans C."/>
            <person name="Joly M."/>
            <person name="Nadalig T."/>
            <person name="Sancelme M."/>
            <person name="Vuilleumier S."/>
            <person name="Grigoriev I.V."/>
            <person name="Amato P."/>
            <person name="Bringel F."/>
        </authorList>
    </citation>
    <scope>NUCLEOTIDE SEQUENCE</scope>
    <source>
        <strain evidence="3">PDD-24b-2</strain>
    </source>
</reference>
<organism evidence="3 4">
    <name type="scientific">Dioszegia hungarica</name>
    <dbReference type="NCBI Taxonomy" id="4972"/>
    <lineage>
        <taxon>Eukaryota</taxon>
        <taxon>Fungi</taxon>
        <taxon>Dikarya</taxon>
        <taxon>Basidiomycota</taxon>
        <taxon>Agaricomycotina</taxon>
        <taxon>Tremellomycetes</taxon>
        <taxon>Tremellales</taxon>
        <taxon>Bulleribasidiaceae</taxon>
        <taxon>Dioszegia</taxon>
    </lineage>
</organism>
<name>A0AA38LWC3_9TREE</name>
<feature type="compositionally biased region" description="Basic and acidic residues" evidence="1">
    <location>
        <begin position="251"/>
        <end position="270"/>
    </location>
</feature>
<dbReference type="Gene3D" id="1.20.58.2190">
    <property type="match status" value="1"/>
</dbReference>
<dbReference type="SMART" id="SM00580">
    <property type="entry name" value="PUG"/>
    <property type="match status" value="1"/>
</dbReference>
<keyword evidence="4" id="KW-1185">Reference proteome</keyword>
<dbReference type="AlphaFoldDB" id="A0AA38LWC3"/>
<dbReference type="EMBL" id="JAKWFO010000005">
    <property type="protein sequence ID" value="KAI9636479.1"/>
    <property type="molecule type" value="Genomic_DNA"/>
</dbReference>
<protein>
    <recommendedName>
        <fullName evidence="2">PUB domain-containing protein</fullName>
    </recommendedName>
</protein>
<feature type="region of interest" description="Disordered" evidence="1">
    <location>
        <begin position="251"/>
        <end position="339"/>
    </location>
</feature>
<feature type="compositionally biased region" description="Low complexity" evidence="1">
    <location>
        <begin position="20"/>
        <end position="51"/>
    </location>
</feature>
<feature type="compositionally biased region" description="Gly residues" evidence="1">
    <location>
        <begin position="330"/>
        <end position="339"/>
    </location>
</feature>
<evidence type="ECO:0000259" key="2">
    <source>
        <dbReference type="Pfam" id="PF09409"/>
    </source>
</evidence>
<dbReference type="GO" id="GO:0005737">
    <property type="term" value="C:cytoplasm"/>
    <property type="evidence" value="ECO:0007669"/>
    <property type="project" value="TreeGrafter"/>
</dbReference>